<protein>
    <recommendedName>
        <fullName evidence="3">Conjugative transposon protein TcpC</fullName>
    </recommendedName>
</protein>
<dbReference type="HOGENOM" id="CLU_911286_0_0_9"/>
<keyword evidence="2" id="KW-1185">Reference proteome</keyword>
<dbReference type="STRING" id="485916.Dtox_2511"/>
<reference evidence="1 2" key="1">
    <citation type="journal article" date="2009" name="Stand. Genomic Sci.">
        <title>Complete genome sequence of Desulfotomaculum acetoxidans type strain (5575).</title>
        <authorList>
            <person name="Spring S."/>
            <person name="Lapidus A."/>
            <person name="Schroder M."/>
            <person name="Gleim D."/>
            <person name="Sims D."/>
            <person name="Meincke L."/>
            <person name="Glavina Del Rio T."/>
            <person name="Tice H."/>
            <person name="Copeland A."/>
            <person name="Cheng J.F."/>
            <person name="Lucas S."/>
            <person name="Chen F."/>
            <person name="Nolan M."/>
            <person name="Bruce D."/>
            <person name="Goodwin L."/>
            <person name="Pitluck S."/>
            <person name="Ivanova N."/>
            <person name="Mavromatis K."/>
            <person name="Mikhailova N."/>
            <person name="Pati A."/>
            <person name="Chen A."/>
            <person name="Palaniappan K."/>
            <person name="Land M."/>
            <person name="Hauser L."/>
            <person name="Chang Y.J."/>
            <person name="Jeffries C.D."/>
            <person name="Chain P."/>
            <person name="Saunders E."/>
            <person name="Brettin T."/>
            <person name="Detter J.C."/>
            <person name="Goker M."/>
            <person name="Bristow J."/>
            <person name="Eisen J.A."/>
            <person name="Markowitz V."/>
            <person name="Hugenholtz P."/>
            <person name="Kyrpides N.C."/>
            <person name="Klenk H.P."/>
            <person name="Han C."/>
        </authorList>
    </citation>
    <scope>NUCLEOTIDE SEQUENCE [LARGE SCALE GENOMIC DNA]</scope>
    <source>
        <strain evidence="2">ATCC 49208 / DSM 771 / VKM B-1644</strain>
    </source>
</reference>
<dbReference type="InterPro" id="IPR024735">
    <property type="entry name" value="TcpC"/>
</dbReference>
<accession>C8W0R1</accession>
<dbReference type="OrthoDB" id="1804892at2"/>
<dbReference type="Proteomes" id="UP000002217">
    <property type="component" value="Chromosome"/>
</dbReference>
<dbReference type="EMBL" id="CP001720">
    <property type="protein sequence ID" value="ACV63316.1"/>
    <property type="molecule type" value="Genomic_DNA"/>
</dbReference>
<evidence type="ECO:0000313" key="2">
    <source>
        <dbReference type="Proteomes" id="UP000002217"/>
    </source>
</evidence>
<gene>
    <name evidence="1" type="ordered locus">Dtox_2511</name>
</gene>
<organism evidence="1 2">
    <name type="scientific">Desulfofarcimen acetoxidans (strain ATCC 49208 / DSM 771 / KCTC 5769 / VKM B-1644 / 5575)</name>
    <name type="common">Desulfotomaculum acetoxidans</name>
    <dbReference type="NCBI Taxonomy" id="485916"/>
    <lineage>
        <taxon>Bacteria</taxon>
        <taxon>Bacillati</taxon>
        <taxon>Bacillota</taxon>
        <taxon>Clostridia</taxon>
        <taxon>Eubacteriales</taxon>
        <taxon>Peptococcaceae</taxon>
        <taxon>Desulfofarcimen</taxon>
    </lineage>
</organism>
<dbReference type="eggNOG" id="ENOG503398A">
    <property type="taxonomic scope" value="Bacteria"/>
</dbReference>
<dbReference type="RefSeq" id="WP_015758013.1">
    <property type="nucleotide sequence ID" value="NC_013216.1"/>
</dbReference>
<name>C8W0R1_DESAS</name>
<dbReference type="AlphaFoldDB" id="C8W0R1"/>
<sequence length="303" mass="33767">MRRLIYRWTAAGLLWLLIIIVVITSIRSVNIVNKVSQVAKNAMTEQNEQVITNVRDTAKAFATEWATFNGNNNEYNSRLGTFLNKTSSIIAPVGIQEVMSSSLLASESKNSRDYRVKILLHVRRLSPVEGNTNVPSSLIPVTRDDLVKIKDSQYDIQLPAIGWQNYLLFVEVPVTVINNQPVIKGLPVIVSNNNKKGEISQPKQYDGVVTPDFATFINQFMSMYFTGQALSNFIMSGSNIQPINGWNLLSIDEIKTDSEKPTKACVRVTVSTAGIEKITQIIYIKVQAVRGSYLIEDLGSLPE</sequence>
<proteinExistence type="predicted"/>
<evidence type="ECO:0000313" key="1">
    <source>
        <dbReference type="EMBL" id="ACV63316.1"/>
    </source>
</evidence>
<dbReference type="Pfam" id="PF12642">
    <property type="entry name" value="TpcC"/>
    <property type="match status" value="1"/>
</dbReference>
<dbReference type="KEGG" id="dae:Dtox_2511"/>
<dbReference type="Gene3D" id="3.10.450.540">
    <property type="match status" value="2"/>
</dbReference>
<evidence type="ECO:0008006" key="3">
    <source>
        <dbReference type="Google" id="ProtNLM"/>
    </source>
</evidence>